<protein>
    <submittedName>
        <fullName evidence="4">Sulfurtransferase</fullName>
    </submittedName>
</protein>
<dbReference type="PROSITE" id="PS50206">
    <property type="entry name" value="RHODANESE_3"/>
    <property type="match status" value="2"/>
</dbReference>
<dbReference type="Pfam" id="PF00581">
    <property type="entry name" value="Rhodanese"/>
    <property type="match status" value="2"/>
</dbReference>
<dbReference type="PANTHER" id="PTHR11364:SF27">
    <property type="entry name" value="SULFURTRANSFERASE"/>
    <property type="match status" value="1"/>
</dbReference>
<dbReference type="EMBL" id="BAABLP010000005">
    <property type="protein sequence ID" value="GAA4751795.1"/>
    <property type="molecule type" value="Genomic_DNA"/>
</dbReference>
<evidence type="ECO:0000256" key="1">
    <source>
        <dbReference type="ARBA" id="ARBA00022679"/>
    </source>
</evidence>
<keyword evidence="1" id="KW-0808">Transferase</keyword>
<evidence type="ECO:0000256" key="2">
    <source>
        <dbReference type="ARBA" id="ARBA00022737"/>
    </source>
</evidence>
<evidence type="ECO:0000313" key="5">
    <source>
        <dbReference type="Proteomes" id="UP001500121"/>
    </source>
</evidence>
<dbReference type="InterPro" id="IPR045078">
    <property type="entry name" value="TST/MPST-like"/>
</dbReference>
<evidence type="ECO:0000313" key="4">
    <source>
        <dbReference type="EMBL" id="GAA4751795.1"/>
    </source>
</evidence>
<keyword evidence="2" id="KW-0677">Repeat</keyword>
<keyword evidence="5" id="KW-1185">Reference proteome</keyword>
<dbReference type="SUPFAM" id="SSF52821">
    <property type="entry name" value="Rhodanese/Cell cycle control phosphatase"/>
    <property type="match status" value="2"/>
</dbReference>
<dbReference type="CDD" id="cd01448">
    <property type="entry name" value="TST_Repeat_1"/>
    <property type="match status" value="1"/>
</dbReference>
<sequence length="273" mass="28437">MLAEPLDLLPLLSDPRLVLLDVRWRLDAPDGRPAHREAHLPGAVYVDLDTELAGPHAPGAGRHPLPRPEDLQAAARRWGVRQDSVVVAYDDLGGMSAARAWWLLRDAGLPDVRVLDGGLAAWRRAGLPLEAGDVTPEPGDVRLEPGHLPVLDADGAAGFGGALLDARAGERYRGEVEPIDPRAGHIPGAVSAPTAGNLDADGRFLPPAALRERFAALGVDLDAPVAAYCGSGITASHEVLALAVAGVDAALYPGSWSAWSSDPARPVATGATP</sequence>
<gene>
    <name evidence="4" type="ORF">GCM10025783_25530</name>
</gene>
<dbReference type="RefSeq" id="WP_345481642.1">
    <property type="nucleotide sequence ID" value="NZ_BAABLP010000005.1"/>
</dbReference>
<dbReference type="Proteomes" id="UP001500121">
    <property type="component" value="Unassembled WGS sequence"/>
</dbReference>
<accession>A0ABP8ZCA9</accession>
<dbReference type="PANTHER" id="PTHR11364">
    <property type="entry name" value="THIOSULFATE SULFERTANSFERASE"/>
    <property type="match status" value="1"/>
</dbReference>
<feature type="domain" description="Rhodanese" evidence="3">
    <location>
        <begin position="13"/>
        <end position="131"/>
    </location>
</feature>
<dbReference type="InterPro" id="IPR001763">
    <property type="entry name" value="Rhodanese-like_dom"/>
</dbReference>
<feature type="domain" description="Rhodanese" evidence="3">
    <location>
        <begin position="157"/>
        <end position="268"/>
    </location>
</feature>
<name>A0ABP8ZCA9_9MICO</name>
<dbReference type="CDD" id="cd01449">
    <property type="entry name" value="TST_Repeat_2"/>
    <property type="match status" value="1"/>
</dbReference>
<comment type="caution">
    <text evidence="4">The sequence shown here is derived from an EMBL/GenBank/DDBJ whole genome shotgun (WGS) entry which is preliminary data.</text>
</comment>
<dbReference type="InterPro" id="IPR036873">
    <property type="entry name" value="Rhodanese-like_dom_sf"/>
</dbReference>
<dbReference type="Gene3D" id="3.40.250.10">
    <property type="entry name" value="Rhodanese-like domain"/>
    <property type="match status" value="2"/>
</dbReference>
<dbReference type="SMART" id="SM00450">
    <property type="entry name" value="RHOD"/>
    <property type="match status" value="2"/>
</dbReference>
<proteinExistence type="predicted"/>
<evidence type="ECO:0000259" key="3">
    <source>
        <dbReference type="PROSITE" id="PS50206"/>
    </source>
</evidence>
<organism evidence="4 5">
    <name type="scientific">Amnibacterium soli</name>
    <dbReference type="NCBI Taxonomy" id="1282736"/>
    <lineage>
        <taxon>Bacteria</taxon>
        <taxon>Bacillati</taxon>
        <taxon>Actinomycetota</taxon>
        <taxon>Actinomycetes</taxon>
        <taxon>Micrococcales</taxon>
        <taxon>Microbacteriaceae</taxon>
        <taxon>Amnibacterium</taxon>
    </lineage>
</organism>
<reference evidence="5" key="1">
    <citation type="journal article" date="2019" name="Int. J. Syst. Evol. Microbiol.">
        <title>The Global Catalogue of Microorganisms (GCM) 10K type strain sequencing project: providing services to taxonomists for standard genome sequencing and annotation.</title>
        <authorList>
            <consortium name="The Broad Institute Genomics Platform"/>
            <consortium name="The Broad Institute Genome Sequencing Center for Infectious Disease"/>
            <person name="Wu L."/>
            <person name="Ma J."/>
        </authorList>
    </citation>
    <scope>NUCLEOTIDE SEQUENCE [LARGE SCALE GENOMIC DNA]</scope>
    <source>
        <strain evidence="5">JCM 19015</strain>
    </source>
</reference>